<comment type="caution">
    <text evidence="5">The sequence shown here is derived from an EMBL/GenBank/DDBJ whole genome shotgun (WGS) entry which is preliminary data.</text>
</comment>
<evidence type="ECO:0000313" key="6">
    <source>
        <dbReference type="Proteomes" id="UP001595696"/>
    </source>
</evidence>
<dbReference type="Proteomes" id="UP001595696">
    <property type="component" value="Unassembled WGS sequence"/>
</dbReference>
<evidence type="ECO:0000256" key="1">
    <source>
        <dbReference type="ARBA" id="ARBA00008791"/>
    </source>
</evidence>
<dbReference type="InterPro" id="IPR006015">
    <property type="entry name" value="Universal_stress_UspA"/>
</dbReference>
<dbReference type="Pfam" id="PF00582">
    <property type="entry name" value="Usp"/>
    <property type="match status" value="2"/>
</dbReference>
<evidence type="ECO:0000256" key="3">
    <source>
        <dbReference type="ARBA" id="ARBA00022840"/>
    </source>
</evidence>
<dbReference type="EMBL" id="JBHSAX010000005">
    <property type="protein sequence ID" value="MFC3961588.1"/>
    <property type="molecule type" value="Genomic_DNA"/>
</dbReference>
<dbReference type="InterPro" id="IPR006016">
    <property type="entry name" value="UspA"/>
</dbReference>
<sequence length="301" mass="31287">MFERSSLRPATGQIVVGVDGSLAGDSAVRWAAASAARRGRTLRLVHALDLVAARGLLGGSDVLEPSVLDGLRARGAAFLTDADELARSVERDLAVELDLIDDEPGRVLLALSRSADAVVLGVDPGAGAVAHLGSTLLKVVAHGHGSVIVVRGGSLGHSKDGGEPVVVGVDGGQSCAPALRAAFAEARERHTELVAVHCWADLPYGRLPRTVAVEDDDIDAAARTVLAEQLDPWIARFPDVRVHRETHPSGPAHHLLHRSGSAQLVVVGSRGRGGFAGLLLGSTGNTLVQHARCPVLVAHPR</sequence>
<dbReference type="PRINTS" id="PR01438">
    <property type="entry name" value="UNVRSLSTRESS"/>
</dbReference>
<reference evidence="6" key="1">
    <citation type="journal article" date="2019" name="Int. J. Syst. Evol. Microbiol.">
        <title>The Global Catalogue of Microorganisms (GCM) 10K type strain sequencing project: providing services to taxonomists for standard genome sequencing and annotation.</title>
        <authorList>
            <consortium name="The Broad Institute Genomics Platform"/>
            <consortium name="The Broad Institute Genome Sequencing Center for Infectious Disease"/>
            <person name="Wu L."/>
            <person name="Ma J."/>
        </authorList>
    </citation>
    <scope>NUCLEOTIDE SEQUENCE [LARGE SCALE GENOMIC DNA]</scope>
    <source>
        <strain evidence="6">CGMCC 4.7330</strain>
    </source>
</reference>
<accession>A0ABV8DNF8</accession>
<dbReference type="RefSeq" id="WP_378611335.1">
    <property type="nucleotide sequence ID" value="NZ_JBHSAX010000005.1"/>
</dbReference>
<name>A0ABV8DNF8_9NOCA</name>
<comment type="similarity">
    <text evidence="1">Belongs to the universal stress protein A family.</text>
</comment>
<feature type="domain" description="UspA" evidence="4">
    <location>
        <begin position="13"/>
        <end position="151"/>
    </location>
</feature>
<dbReference type="Gene3D" id="3.40.50.620">
    <property type="entry name" value="HUPs"/>
    <property type="match status" value="2"/>
</dbReference>
<organism evidence="5 6">
    <name type="scientific">Nocardia jiangsuensis</name>
    <dbReference type="NCBI Taxonomy" id="1691563"/>
    <lineage>
        <taxon>Bacteria</taxon>
        <taxon>Bacillati</taxon>
        <taxon>Actinomycetota</taxon>
        <taxon>Actinomycetes</taxon>
        <taxon>Mycobacteriales</taxon>
        <taxon>Nocardiaceae</taxon>
        <taxon>Nocardia</taxon>
    </lineage>
</organism>
<dbReference type="SUPFAM" id="SSF52402">
    <property type="entry name" value="Adenine nucleotide alpha hydrolases-like"/>
    <property type="match status" value="2"/>
</dbReference>
<evidence type="ECO:0000259" key="4">
    <source>
        <dbReference type="Pfam" id="PF00582"/>
    </source>
</evidence>
<dbReference type="InterPro" id="IPR014729">
    <property type="entry name" value="Rossmann-like_a/b/a_fold"/>
</dbReference>
<protein>
    <submittedName>
        <fullName evidence="5">Universal stress protein</fullName>
    </submittedName>
</protein>
<evidence type="ECO:0000313" key="5">
    <source>
        <dbReference type="EMBL" id="MFC3961588.1"/>
    </source>
</evidence>
<keyword evidence="6" id="KW-1185">Reference proteome</keyword>
<dbReference type="PANTHER" id="PTHR46268">
    <property type="entry name" value="STRESS RESPONSE PROTEIN NHAX"/>
    <property type="match status" value="1"/>
</dbReference>
<keyword evidence="2" id="KW-0547">Nucleotide-binding</keyword>
<dbReference type="PANTHER" id="PTHR46268:SF27">
    <property type="entry name" value="UNIVERSAL STRESS PROTEIN RV2623"/>
    <property type="match status" value="1"/>
</dbReference>
<gene>
    <name evidence="5" type="ORF">ACFO0B_06260</name>
</gene>
<evidence type="ECO:0000256" key="2">
    <source>
        <dbReference type="ARBA" id="ARBA00022741"/>
    </source>
</evidence>
<keyword evidence="3" id="KW-0067">ATP-binding</keyword>
<proteinExistence type="inferred from homology"/>
<feature type="domain" description="UspA" evidence="4">
    <location>
        <begin position="164"/>
        <end position="298"/>
    </location>
</feature>